<accession>A0A4U5PF56</accession>
<evidence type="ECO:0000313" key="2">
    <source>
        <dbReference type="EMBL" id="TKR95167.1"/>
    </source>
</evidence>
<organism evidence="2 3">
    <name type="scientific">Steinernema carpocapsae</name>
    <name type="common">Entomopathogenic nematode</name>
    <dbReference type="NCBI Taxonomy" id="34508"/>
    <lineage>
        <taxon>Eukaryota</taxon>
        <taxon>Metazoa</taxon>
        <taxon>Ecdysozoa</taxon>
        <taxon>Nematoda</taxon>
        <taxon>Chromadorea</taxon>
        <taxon>Rhabditida</taxon>
        <taxon>Tylenchina</taxon>
        <taxon>Panagrolaimomorpha</taxon>
        <taxon>Strongyloidoidea</taxon>
        <taxon>Steinernematidae</taxon>
        <taxon>Steinernema</taxon>
    </lineage>
</organism>
<comment type="caution">
    <text evidence="2">The sequence shown here is derived from an EMBL/GenBank/DDBJ whole genome shotgun (WGS) entry which is preliminary data.</text>
</comment>
<dbReference type="EMBL" id="AZBU02000002">
    <property type="protein sequence ID" value="TKR95167.1"/>
    <property type="molecule type" value="Genomic_DNA"/>
</dbReference>
<dbReference type="Proteomes" id="UP000298663">
    <property type="component" value="Unassembled WGS sequence"/>
</dbReference>
<gene>
    <name evidence="2" type="ORF">L596_009370</name>
</gene>
<feature type="region of interest" description="Disordered" evidence="1">
    <location>
        <begin position="595"/>
        <end position="622"/>
    </location>
</feature>
<proteinExistence type="predicted"/>
<reference evidence="2 3" key="2">
    <citation type="journal article" date="2019" name="G3 (Bethesda)">
        <title>Hybrid Assembly of the Genome of the Entomopathogenic Nematode Steinernema carpocapsae Identifies the X-Chromosome.</title>
        <authorList>
            <person name="Serra L."/>
            <person name="Macchietto M."/>
            <person name="Macias-Munoz A."/>
            <person name="McGill C.J."/>
            <person name="Rodriguez I.M."/>
            <person name="Rodriguez B."/>
            <person name="Murad R."/>
            <person name="Mortazavi A."/>
        </authorList>
    </citation>
    <scope>NUCLEOTIDE SEQUENCE [LARGE SCALE GENOMIC DNA]</scope>
    <source>
        <strain evidence="2 3">ALL</strain>
    </source>
</reference>
<reference evidence="2 3" key="1">
    <citation type="journal article" date="2015" name="Genome Biol.">
        <title>Comparative genomics of Steinernema reveals deeply conserved gene regulatory networks.</title>
        <authorList>
            <person name="Dillman A.R."/>
            <person name="Macchietto M."/>
            <person name="Porter C.F."/>
            <person name="Rogers A."/>
            <person name="Williams B."/>
            <person name="Antoshechkin I."/>
            <person name="Lee M.M."/>
            <person name="Goodwin Z."/>
            <person name="Lu X."/>
            <person name="Lewis E.E."/>
            <person name="Goodrich-Blair H."/>
            <person name="Stock S.P."/>
            <person name="Adams B.J."/>
            <person name="Sternberg P.W."/>
            <person name="Mortazavi A."/>
        </authorList>
    </citation>
    <scope>NUCLEOTIDE SEQUENCE [LARGE SCALE GENOMIC DNA]</scope>
    <source>
        <strain evidence="2 3">ALL</strain>
    </source>
</reference>
<name>A0A4U5PF56_STECR</name>
<protein>
    <submittedName>
        <fullName evidence="2">Uncharacterized protein</fullName>
    </submittedName>
</protein>
<feature type="compositionally biased region" description="Basic and acidic residues" evidence="1">
    <location>
        <begin position="595"/>
        <end position="613"/>
    </location>
</feature>
<evidence type="ECO:0000313" key="3">
    <source>
        <dbReference type="Proteomes" id="UP000298663"/>
    </source>
</evidence>
<dbReference type="AlphaFoldDB" id="A0A4U5PF56"/>
<sequence>MVSGPHSTRSRCSPSEKRKTNLSVVFLPNDFNTSDMRALCAEFADLEIKEIPDLESLSFKEHQDEKFYFFVKTDNEDGVYVVRNSDAKFTVFLKWCPRTHKYEKIVESERDSLSKNDKDVLKHLTEYHFSTTEKQVKLLLNPVWTKNVKLLKDYEQSELGRTRLVTIFGQGQWMFCKPLLLFSLKIAQKRVSDLTTVRYAEFIALVREIITSNYHRPQYILTMALTPETESLIEDEVEKLYSDFGLLPNNSVDSAKNMWPEPEKLLEHFRKHEDHLTNFLQYYKRIKSAQKVSQSIYNENKGTKESAEYQYGIYAYFEKNSKPASLYDVTRNETHKCKKCMLEVYHFQHEAHLRNLLLSQTLELIQIGSGQPVLTMEEFKEGRTSKSRYENLHVTRFELKNQFSSFAEFHYNLLKKVHNKECCDDELAKFRQLDDYASSILEEVQRSLPLCVQLPYVHFGPYVVLLSTEKHFSEKDFPRGNPSCFEEGLLIYTFIRNRLHFKITNSNKKPKNYVVALRVSEWPDNKNEIQTFKVGNFGEEEKLFEDETKRLTEEENSYKEEKTRLSDKKKKVIEEMKKLTKEKKELSKELEQISEEQKHVKEKQTRNAEEQKKLKEKKKRAKEQKKLKVEKYKSELENEHLDQLLAKHNLPKGHFTSFPYVVFYDDHDNLLVHNSLQQSFDVKYWPAKNFDYDKNFINKNEFCFLGRHYDLNVLHYTKAPIVPESLKETLNHLTEKTLKQSDHSSVYNDILREFLVYPFNSLTTTTALENEHKKTWKGYNMDCRQLDEMWKSRRVSFAVEVALILNKEKHTLNKIEMDLQRVFELHQYLSSANTWETFASIRNVELRGRVTDDDDSENSRIYFSIARKNVALDKYLASSTYGICLCGCCRSVERLPENQSISSDFCCQRLLDPNIQ</sequence>
<keyword evidence="3" id="KW-1185">Reference proteome</keyword>
<evidence type="ECO:0000256" key="1">
    <source>
        <dbReference type="SAM" id="MobiDB-lite"/>
    </source>
</evidence>